<evidence type="ECO:0000256" key="1">
    <source>
        <dbReference type="SAM" id="MobiDB-lite"/>
    </source>
</evidence>
<sequence>MPPTRENPTPVAASEIQRSRKPEETLRWISPHLKAVGITRVADLTRLDSWLGFHVFCAVRPRGVLLQSTTGKGTTAPAATVSALMEATEQFHAESADHRRFRKPNSIPRGAARWRSPASGKGPRFMAGSAEREIHPWVAGENLHDGERLWLPASLAWFLEPTLVRTHTNGLAAGNDRPEATLHGLYELLERDAVSRLTDGYRIHFGDRCRAIDPTTIETPWLATIRDAIREAEVKLILLRVQSIVPVHTCWAVLLDRRPHHRVTAFQAGYGTHTSLEVAAARAIGEAVQARLTAIHGARDDLPDQAVFSDRDAAWKGPAYRFFEALRPDIDWHQATRLSTGPDSHSSDRVLAWMLDALAAAGHDKIYRIELTRPEIGVPVVKMIAPSLRYRRSLF</sequence>
<keyword evidence="4" id="KW-1185">Reference proteome</keyword>
<evidence type="ECO:0000259" key="2">
    <source>
        <dbReference type="PROSITE" id="PS51664"/>
    </source>
</evidence>
<dbReference type="NCBIfam" id="TIGR00702">
    <property type="entry name" value="YcaO-type kinase domain"/>
    <property type="match status" value="1"/>
</dbReference>
<dbReference type="EMBL" id="CP071793">
    <property type="protein sequence ID" value="QTD52494.1"/>
    <property type="molecule type" value="Genomic_DNA"/>
</dbReference>
<dbReference type="PANTHER" id="PTHR37809">
    <property type="entry name" value="RIBOSOMAL PROTEIN S12 METHYLTHIOTRANSFERASE ACCESSORY FACTOR YCAO"/>
    <property type="match status" value="1"/>
</dbReference>
<dbReference type="Proteomes" id="UP000663929">
    <property type="component" value="Chromosome"/>
</dbReference>
<dbReference type="PANTHER" id="PTHR37809:SF1">
    <property type="entry name" value="RIBOSOMAL PROTEIN S12 METHYLTHIOTRANSFERASE ACCESSORY FACTOR YCAO"/>
    <property type="match status" value="1"/>
</dbReference>
<dbReference type="KEGG" id="scor:J3U87_08480"/>
<gene>
    <name evidence="3" type="ORF">J3U87_08480</name>
</gene>
<dbReference type="InterPro" id="IPR003776">
    <property type="entry name" value="YcaO-like_dom"/>
</dbReference>
<feature type="domain" description="YcaO" evidence="2">
    <location>
        <begin position="71"/>
        <end position="395"/>
    </location>
</feature>
<dbReference type="Pfam" id="PF02624">
    <property type="entry name" value="YcaO"/>
    <property type="match status" value="1"/>
</dbReference>
<accession>A0A8A4TTM3</accession>
<dbReference type="RefSeq" id="WP_237382602.1">
    <property type="nucleotide sequence ID" value="NZ_CP071793.1"/>
</dbReference>
<feature type="region of interest" description="Disordered" evidence="1">
    <location>
        <begin position="94"/>
        <end position="126"/>
    </location>
</feature>
<organism evidence="3 4">
    <name type="scientific">Sulfidibacter corallicola</name>
    <dbReference type="NCBI Taxonomy" id="2818388"/>
    <lineage>
        <taxon>Bacteria</taxon>
        <taxon>Pseudomonadati</taxon>
        <taxon>Acidobacteriota</taxon>
        <taxon>Holophagae</taxon>
        <taxon>Acanthopleuribacterales</taxon>
        <taxon>Acanthopleuribacteraceae</taxon>
        <taxon>Sulfidibacter</taxon>
    </lineage>
</organism>
<protein>
    <submittedName>
        <fullName evidence="3">YcaO-like family protein</fullName>
    </submittedName>
</protein>
<evidence type="ECO:0000313" key="4">
    <source>
        <dbReference type="Proteomes" id="UP000663929"/>
    </source>
</evidence>
<proteinExistence type="predicted"/>
<reference evidence="3" key="1">
    <citation type="submission" date="2021-03" db="EMBL/GenBank/DDBJ databases">
        <title>Acanthopleuribacteraceae sp. M133.</title>
        <authorList>
            <person name="Wang G."/>
        </authorList>
    </citation>
    <scope>NUCLEOTIDE SEQUENCE</scope>
    <source>
        <strain evidence="3">M133</strain>
    </source>
</reference>
<dbReference type="PROSITE" id="PS51664">
    <property type="entry name" value="YCAO"/>
    <property type="match status" value="1"/>
</dbReference>
<name>A0A8A4TTM3_SULCO</name>
<evidence type="ECO:0000313" key="3">
    <source>
        <dbReference type="EMBL" id="QTD52494.1"/>
    </source>
</evidence>
<dbReference type="AlphaFoldDB" id="A0A8A4TTM3"/>
<dbReference type="Gene3D" id="3.30.1330.230">
    <property type="match status" value="2"/>
</dbReference>